<organism evidence="2 3">
    <name type="scientific">Alkalicoccobacillus plakortidis</name>
    <dbReference type="NCBI Taxonomy" id="444060"/>
    <lineage>
        <taxon>Bacteria</taxon>
        <taxon>Bacillati</taxon>
        <taxon>Bacillota</taxon>
        <taxon>Bacilli</taxon>
        <taxon>Bacillales</taxon>
        <taxon>Bacillaceae</taxon>
        <taxon>Alkalicoccobacillus</taxon>
    </lineage>
</organism>
<evidence type="ECO:0000313" key="3">
    <source>
        <dbReference type="Proteomes" id="UP001203665"/>
    </source>
</evidence>
<dbReference type="InterPro" id="IPR025618">
    <property type="entry name" value="YtpI"/>
</dbReference>
<evidence type="ECO:0000256" key="1">
    <source>
        <dbReference type="SAM" id="Phobius"/>
    </source>
</evidence>
<evidence type="ECO:0000313" key="2">
    <source>
        <dbReference type="EMBL" id="MCM2675276.1"/>
    </source>
</evidence>
<feature type="transmembrane region" description="Helical" evidence="1">
    <location>
        <begin position="64"/>
        <end position="82"/>
    </location>
</feature>
<accession>A0ABT0XH80</accession>
<feature type="transmembrane region" description="Helical" evidence="1">
    <location>
        <begin position="6"/>
        <end position="21"/>
    </location>
</feature>
<keyword evidence="3" id="KW-1185">Reference proteome</keyword>
<feature type="transmembrane region" description="Helical" evidence="1">
    <location>
        <begin position="41"/>
        <end position="58"/>
    </location>
</feature>
<dbReference type="EMBL" id="JAMQJY010000001">
    <property type="protein sequence ID" value="MCM2675276.1"/>
    <property type="molecule type" value="Genomic_DNA"/>
</dbReference>
<keyword evidence="1" id="KW-0812">Transmembrane</keyword>
<reference evidence="2" key="1">
    <citation type="submission" date="2022-06" db="EMBL/GenBank/DDBJ databases">
        <title>Alkalicoccobacillus porphyridii sp. nov., isolated from a marine red alga, Porphyridium purpureum and reclassification of Shouchella plakortidis and Shouchella gibsonii as Alkalicoccobacillus plakortidis comb. nov. and Alkalicoccobacillus gibsonii comb. nov.</title>
        <authorList>
            <person name="Kim K.H."/>
            <person name="Lee J.K."/>
            <person name="Han D.M."/>
            <person name="Baek J.H."/>
            <person name="Jeon C.O."/>
        </authorList>
    </citation>
    <scope>NUCLEOTIDE SEQUENCE</scope>
    <source>
        <strain evidence="2">DSM 19153</strain>
    </source>
</reference>
<keyword evidence="1" id="KW-0472">Membrane</keyword>
<sequence length="97" mass="11216">MDKLLIILIVFTAVFFLYNRIQAWRKPDSLIKKIYETRSRLFLGLFLLVFSLNLLVQPRGVIDMVIGSVLMIFALANTIYGFKAYKHYIAQAEPSKS</sequence>
<proteinExistence type="predicted"/>
<dbReference type="RefSeq" id="WP_251605770.1">
    <property type="nucleotide sequence ID" value="NZ_JAMQJY010000001.1"/>
</dbReference>
<protein>
    <submittedName>
        <fullName evidence="2">YtpI family protein</fullName>
    </submittedName>
</protein>
<gene>
    <name evidence="2" type="ORF">NDM98_07115</name>
</gene>
<dbReference type="Pfam" id="PF14007">
    <property type="entry name" value="YtpI"/>
    <property type="match status" value="1"/>
</dbReference>
<comment type="caution">
    <text evidence="2">The sequence shown here is derived from an EMBL/GenBank/DDBJ whole genome shotgun (WGS) entry which is preliminary data.</text>
</comment>
<keyword evidence="1" id="KW-1133">Transmembrane helix</keyword>
<dbReference type="Proteomes" id="UP001203665">
    <property type="component" value="Unassembled WGS sequence"/>
</dbReference>
<name>A0ABT0XH80_9BACI</name>